<dbReference type="GO" id="GO:0005930">
    <property type="term" value="C:axoneme"/>
    <property type="evidence" value="ECO:0007669"/>
    <property type="project" value="UniProtKB-SubCell"/>
</dbReference>
<accession>A0A6P7JK80</accession>
<evidence type="ECO:0000256" key="1">
    <source>
        <dbReference type="ARBA" id="ARBA00004611"/>
    </source>
</evidence>
<keyword evidence="7" id="KW-0206">Cytoskeleton</keyword>
<keyword evidence="3" id="KW-0963">Cytoplasm</keyword>
<evidence type="ECO:0000256" key="8">
    <source>
        <dbReference type="ARBA" id="ARBA00023273"/>
    </source>
</evidence>
<evidence type="ECO:0000313" key="13">
    <source>
        <dbReference type="Proteomes" id="UP000515145"/>
    </source>
</evidence>
<dbReference type="PANTHER" id="PTHR19960">
    <property type="entry name" value="TEKTIN"/>
    <property type="match status" value="1"/>
</dbReference>
<keyword evidence="6 11" id="KW-0969">Cilium</keyword>
<evidence type="ECO:0000256" key="4">
    <source>
        <dbReference type="ARBA" id="ARBA00022846"/>
    </source>
</evidence>
<dbReference type="Proteomes" id="UP000515145">
    <property type="component" value="Chromosome 13"/>
</dbReference>
<evidence type="ECO:0000256" key="11">
    <source>
        <dbReference type="RuleBase" id="RU367040"/>
    </source>
</evidence>
<comment type="similarity">
    <text evidence="2 11">Belongs to the tektin family.</text>
</comment>
<dbReference type="InterPro" id="IPR048256">
    <property type="entry name" value="Tektin-like"/>
</dbReference>
<dbReference type="InterPro" id="IPR000435">
    <property type="entry name" value="Tektins"/>
</dbReference>
<evidence type="ECO:0000256" key="2">
    <source>
        <dbReference type="ARBA" id="ARBA00007209"/>
    </source>
</evidence>
<name>A0A6P7JK80_9TELE</name>
<evidence type="ECO:0000256" key="12">
    <source>
        <dbReference type="SAM" id="Coils"/>
    </source>
</evidence>
<evidence type="ECO:0000256" key="6">
    <source>
        <dbReference type="ARBA" id="ARBA00023069"/>
    </source>
</evidence>
<comment type="subcellular location">
    <subcellularLocation>
        <location evidence="11">Cytoplasm</location>
        <location evidence="11">Cytoskeleton</location>
        <location evidence="11">Cilium axoneme</location>
    </subcellularLocation>
    <subcellularLocation>
        <location evidence="1">Cytoplasm</location>
        <location evidence="1">Cytoskeleton</location>
        <location evidence="1">Flagellum axoneme</location>
    </subcellularLocation>
</comment>
<keyword evidence="5 12" id="KW-0175">Coiled coil</keyword>
<dbReference type="AlphaFoldDB" id="A0A6P7JK80"/>
<keyword evidence="8 11" id="KW-0966">Cell projection</keyword>
<dbReference type="OrthoDB" id="10054259at2759"/>
<reference evidence="14" key="1">
    <citation type="submission" date="2025-08" db="UniProtKB">
        <authorList>
            <consortium name="RefSeq"/>
        </authorList>
    </citation>
    <scope>IDENTIFICATION</scope>
</reference>
<comment type="subunit">
    <text evidence="10">Microtubule inner protein component of sperm flagellar doublet microtubules.</text>
</comment>
<evidence type="ECO:0000256" key="3">
    <source>
        <dbReference type="ARBA" id="ARBA00022490"/>
    </source>
</evidence>
<keyword evidence="13" id="KW-1185">Reference proteome</keyword>
<dbReference type="GO" id="GO:0005634">
    <property type="term" value="C:nucleus"/>
    <property type="evidence" value="ECO:0007669"/>
    <property type="project" value="TreeGrafter"/>
</dbReference>
<dbReference type="GO" id="GO:0015630">
    <property type="term" value="C:microtubule cytoskeleton"/>
    <property type="evidence" value="ECO:0007669"/>
    <property type="project" value="UniProtKB-UniRule"/>
</dbReference>
<evidence type="ECO:0000256" key="7">
    <source>
        <dbReference type="ARBA" id="ARBA00023212"/>
    </source>
</evidence>
<proteinExistence type="inferred from homology"/>
<dbReference type="InParanoid" id="A0A6P7JK80"/>
<evidence type="ECO:0000313" key="14">
    <source>
        <dbReference type="RefSeq" id="XP_028276021.1"/>
    </source>
</evidence>
<gene>
    <name evidence="14" type="primary">tekt1</name>
</gene>
<dbReference type="FunCoup" id="A0A6P7JK80">
    <property type="interactions" value="676"/>
</dbReference>
<dbReference type="RefSeq" id="XP_028276021.1">
    <property type="nucleotide sequence ID" value="XM_028420220.1"/>
</dbReference>
<keyword evidence="4 11" id="KW-0282">Flagellum</keyword>
<evidence type="ECO:0000256" key="10">
    <source>
        <dbReference type="ARBA" id="ARBA00046435"/>
    </source>
</evidence>
<comment type="function">
    <text evidence="9">Microtubule inner protein (MIP) part of the dynein-decorated doublet microtubules (DMTs) in cilia and flagellar axoneme. Forms filamentous polymers in the walls of ciliary and flagellar microtubules.</text>
</comment>
<organism evidence="13 14">
    <name type="scientific">Parambassis ranga</name>
    <name type="common">Indian glassy fish</name>
    <dbReference type="NCBI Taxonomy" id="210632"/>
    <lineage>
        <taxon>Eukaryota</taxon>
        <taxon>Metazoa</taxon>
        <taxon>Chordata</taxon>
        <taxon>Craniata</taxon>
        <taxon>Vertebrata</taxon>
        <taxon>Euteleostomi</taxon>
        <taxon>Actinopterygii</taxon>
        <taxon>Neopterygii</taxon>
        <taxon>Teleostei</taxon>
        <taxon>Neoteleostei</taxon>
        <taxon>Acanthomorphata</taxon>
        <taxon>Ovalentaria</taxon>
        <taxon>Ambassidae</taxon>
        <taxon>Parambassis</taxon>
    </lineage>
</organism>
<dbReference type="PRINTS" id="PR00511">
    <property type="entry name" value="TEKTIN"/>
</dbReference>
<dbReference type="Pfam" id="PF03148">
    <property type="entry name" value="Tektin"/>
    <property type="match status" value="1"/>
</dbReference>
<dbReference type="GeneID" id="114445265"/>
<sequence length="397" mass="46095">MSAQDRSHQRDVEPSLVSAEVGLRRSQLFRSECQRLIEEMDKACKHMQNDNNKRLDQRVTDITFQKKELEMKLGEVILDIDMLIALQSRVEKAIEAYKEPLRVTLLCLEERMKRPPSERVLDEVDRELQKEKEGMEGVMSLLQRVLEQITEQIRLNRSSKYHLEEDLTEKFEAKCIDDSCALMTTHSITDNLQESKKRNPALSNLIVTHDQWKNISDINITKAEQQMTSSLSLRTLVESVLEQTAADMQKQFQATRAAFQLNIQEIKSAKSQMEDKMSQVQSEIANQQRTREDLHVAITENEEFLTLAEARLGLRGQRPGKEQCYDTAQSHLLTDVQRLRAHISKLRKEVAQSQKQQRVLLECQRNLQENIDTKATSLYIDEVICTQHREPIVIHNF</sequence>
<dbReference type="GO" id="GO:0060271">
    <property type="term" value="P:cilium assembly"/>
    <property type="evidence" value="ECO:0007669"/>
    <property type="project" value="UniProtKB-UniRule"/>
</dbReference>
<feature type="coiled-coil region" evidence="12">
    <location>
        <begin position="256"/>
        <end position="290"/>
    </location>
</feature>
<evidence type="ECO:0000256" key="9">
    <source>
        <dbReference type="ARBA" id="ARBA00045224"/>
    </source>
</evidence>
<dbReference type="CTD" id="83659"/>
<protein>
    <recommendedName>
        <fullName evidence="11">Tektin</fullName>
    </recommendedName>
</protein>
<evidence type="ECO:0000256" key="5">
    <source>
        <dbReference type="ARBA" id="ARBA00023054"/>
    </source>
</evidence>
<dbReference type="PANTHER" id="PTHR19960:SF25">
    <property type="entry name" value="TEKTIN-1"/>
    <property type="match status" value="1"/>
</dbReference>
<dbReference type="GO" id="GO:0060294">
    <property type="term" value="P:cilium movement involved in cell motility"/>
    <property type="evidence" value="ECO:0007669"/>
    <property type="project" value="UniProtKB-UniRule"/>
</dbReference>